<dbReference type="EMBL" id="KN717043">
    <property type="protein sequence ID" value="KJH40703.1"/>
    <property type="molecule type" value="Genomic_DNA"/>
</dbReference>
<dbReference type="STRING" id="29172.A0A0D8X837"/>
<evidence type="ECO:0000256" key="4">
    <source>
        <dbReference type="SAM" id="MobiDB-lite"/>
    </source>
</evidence>
<evidence type="ECO:0000256" key="3">
    <source>
        <dbReference type="ARBA" id="ARBA00022801"/>
    </source>
</evidence>
<dbReference type="SUPFAM" id="SSF54001">
    <property type="entry name" value="Cysteine proteinases"/>
    <property type="match status" value="2"/>
</dbReference>
<gene>
    <name evidence="6" type="ORF">DICVIV_13334</name>
</gene>
<dbReference type="InterPro" id="IPR038765">
    <property type="entry name" value="Papain-like_cys_pep_sf"/>
</dbReference>
<feature type="compositionally biased region" description="Acidic residues" evidence="4">
    <location>
        <begin position="11"/>
        <end position="22"/>
    </location>
</feature>
<dbReference type="GO" id="GO:0008234">
    <property type="term" value="F:cysteine-type peptidase activity"/>
    <property type="evidence" value="ECO:0007669"/>
    <property type="project" value="InterPro"/>
</dbReference>
<feature type="domain" description="Ubiquitin-like protease family profile" evidence="5">
    <location>
        <begin position="612"/>
        <end position="759"/>
    </location>
</feature>
<evidence type="ECO:0000256" key="1">
    <source>
        <dbReference type="ARBA" id="ARBA00005234"/>
    </source>
</evidence>
<evidence type="ECO:0000259" key="5">
    <source>
        <dbReference type="Pfam" id="PF02902"/>
    </source>
</evidence>
<dbReference type="GO" id="GO:0006508">
    <property type="term" value="P:proteolysis"/>
    <property type="evidence" value="ECO:0007669"/>
    <property type="project" value="UniProtKB-KW"/>
</dbReference>
<comment type="similarity">
    <text evidence="1">Belongs to the peptidase C48 family.</text>
</comment>
<sequence length="808" mass="92873">MKRKDESESMPVDENEFLSVDENEFVSVDENESMPLNENEFVSVDGNEFVQVDENEFVPVDENEFVQVDENEFVQVDENESMPVGESESLHVGGSVSMPVATSSMTDAARNHTKSDVPLVVDALNETSTTSSSYENAQSFKYHKFDEGNKLQLNAKGVMIGDTYFNLFCDLLITKERIRFSVLRKIDGETAIVVAYIKIKNVVDALYNDGDENKFLGLVLDDDGQKGLPSQLQVYSSTKYWHLMFHLLVGGNVEEDVKSKLEGFFESKIKIEQRKCSKDRKDQNVAAPSSAVENDSSTDAEGVFVVPEQNGNNEIPTEKIHCILFANNVKVSLFPLRRCLKARTCMRESFANFCMVHYIPNVVHSAEYMSKNRFCLLGTEAYEFIRYRHESRSVKRMKLDKENGAMLFSYSKTSVKLPPFLQSFIQFDVTFIPIFWRNHWMLAIFQWLSRNQSMATGRLILCDSTVGYLQDKESYKTTTEIIHKHIGSAINAALLMAGRQNTLSYLSLIRCENLPCQHNSTDCGWFMVMYAELFTKFISWRNSSTDAESVFVVPERKENNEISKLKIDCILFANSVKVHICTLRECLKENTCMHDSLANFCMVHYIPNVVHSAEYMSQQSMKLLGTEAYEFIKYRCESASAKRMKLDKENVAMLFSYSKKSVNLPPFLQSLIQFDVTFMPIFWRNHWMLAIFQWLSRDESMATGRLILCDSNEGYTQNSVDKVCFMLPFVEWSSKCFSFIRCENLPCQPNSTDCGWFMNFKDDEIRRMLLGARSLSHFNQRLMVIKREIGDYLESVVNRSLNIQYGEV</sequence>
<organism evidence="6 7">
    <name type="scientific">Dictyocaulus viviparus</name>
    <name type="common">Bovine lungworm</name>
    <dbReference type="NCBI Taxonomy" id="29172"/>
    <lineage>
        <taxon>Eukaryota</taxon>
        <taxon>Metazoa</taxon>
        <taxon>Ecdysozoa</taxon>
        <taxon>Nematoda</taxon>
        <taxon>Chromadorea</taxon>
        <taxon>Rhabditida</taxon>
        <taxon>Rhabditina</taxon>
        <taxon>Rhabditomorpha</taxon>
        <taxon>Strongyloidea</taxon>
        <taxon>Metastrongylidae</taxon>
        <taxon>Dictyocaulus</taxon>
    </lineage>
</organism>
<dbReference type="OrthoDB" id="5876410at2759"/>
<evidence type="ECO:0000256" key="2">
    <source>
        <dbReference type="ARBA" id="ARBA00022670"/>
    </source>
</evidence>
<evidence type="ECO:0000313" key="7">
    <source>
        <dbReference type="Proteomes" id="UP000053766"/>
    </source>
</evidence>
<keyword evidence="3" id="KW-0378">Hydrolase</keyword>
<dbReference type="AlphaFoldDB" id="A0A0D8X837"/>
<dbReference type="SUPFAM" id="SSF69349">
    <property type="entry name" value="Phage fibre proteins"/>
    <property type="match status" value="1"/>
</dbReference>
<dbReference type="Proteomes" id="UP000053766">
    <property type="component" value="Unassembled WGS sequence"/>
</dbReference>
<protein>
    <submittedName>
        <fullName evidence="6">Ulp1 protease family, catalytic domain protein</fullName>
    </submittedName>
</protein>
<keyword evidence="2 6" id="KW-0645">Protease</keyword>
<keyword evidence="7" id="KW-1185">Reference proteome</keyword>
<feature type="region of interest" description="Disordered" evidence="4">
    <location>
        <begin position="1"/>
        <end position="22"/>
    </location>
</feature>
<dbReference type="InterPro" id="IPR003653">
    <property type="entry name" value="Peptidase_C48_C"/>
</dbReference>
<reference evidence="7" key="2">
    <citation type="journal article" date="2016" name="Sci. Rep.">
        <title>Dictyocaulus viviparus genome, variome and transcriptome elucidate lungworm biology and support future intervention.</title>
        <authorList>
            <person name="McNulty S.N."/>
            <person name="Strube C."/>
            <person name="Rosa B.A."/>
            <person name="Martin J.C."/>
            <person name="Tyagi R."/>
            <person name="Choi Y.J."/>
            <person name="Wang Q."/>
            <person name="Hallsworth Pepin K."/>
            <person name="Zhang X."/>
            <person name="Ozersky P."/>
            <person name="Wilson R.K."/>
            <person name="Sternberg P.W."/>
            <person name="Gasser R.B."/>
            <person name="Mitreva M."/>
        </authorList>
    </citation>
    <scope>NUCLEOTIDE SEQUENCE [LARGE SCALE GENOMIC DNA]</scope>
    <source>
        <strain evidence="7">HannoverDv2000</strain>
    </source>
</reference>
<name>A0A0D8X837_DICVI</name>
<reference evidence="6 7" key="1">
    <citation type="submission" date="2013-11" db="EMBL/GenBank/DDBJ databases">
        <title>Draft genome of the bovine lungworm Dictyocaulus viviparus.</title>
        <authorList>
            <person name="Mitreva M."/>
        </authorList>
    </citation>
    <scope>NUCLEOTIDE SEQUENCE [LARGE SCALE GENOMIC DNA]</scope>
    <source>
        <strain evidence="6 7">HannoverDv2000</strain>
    </source>
</reference>
<dbReference type="Pfam" id="PF02902">
    <property type="entry name" value="Peptidase_C48"/>
    <property type="match status" value="2"/>
</dbReference>
<accession>A0A0D8X837</accession>
<feature type="region of interest" description="Disordered" evidence="4">
    <location>
        <begin position="280"/>
        <end position="299"/>
    </location>
</feature>
<dbReference type="Gene3D" id="3.40.395.10">
    <property type="entry name" value="Adenoviral Proteinase, Chain A"/>
    <property type="match status" value="2"/>
</dbReference>
<feature type="domain" description="Ubiquitin-like protease family profile" evidence="5">
    <location>
        <begin position="418"/>
        <end position="544"/>
    </location>
</feature>
<proteinExistence type="inferred from homology"/>
<evidence type="ECO:0000313" key="6">
    <source>
        <dbReference type="EMBL" id="KJH40703.1"/>
    </source>
</evidence>